<keyword evidence="2" id="KW-1185">Reference proteome</keyword>
<dbReference type="RefSeq" id="WP_212674161.1">
    <property type="nucleotide sequence ID" value="NZ_JAGSPJ010000001.1"/>
</dbReference>
<comment type="caution">
    <text evidence="1">The sequence shown here is derived from an EMBL/GenBank/DDBJ whole genome shotgun (WGS) entry which is preliminary data.</text>
</comment>
<dbReference type="AlphaFoldDB" id="A0A941ICM8"/>
<organism evidence="1 2">
    <name type="scientific">Undibacterium fentianense</name>
    <dbReference type="NCBI Taxonomy" id="2828728"/>
    <lineage>
        <taxon>Bacteria</taxon>
        <taxon>Pseudomonadati</taxon>
        <taxon>Pseudomonadota</taxon>
        <taxon>Betaproteobacteria</taxon>
        <taxon>Burkholderiales</taxon>
        <taxon>Oxalobacteraceae</taxon>
        <taxon>Undibacterium</taxon>
    </lineage>
</organism>
<name>A0A941ICM8_9BURK</name>
<protein>
    <recommendedName>
        <fullName evidence="3">Lipoprotein</fullName>
    </recommendedName>
</protein>
<proteinExistence type="predicted"/>
<reference evidence="1" key="1">
    <citation type="submission" date="2021-04" db="EMBL/GenBank/DDBJ databases">
        <title>novel species isolated from subtropical streams in China.</title>
        <authorList>
            <person name="Lu H."/>
        </authorList>
    </citation>
    <scope>NUCLEOTIDE SEQUENCE</scope>
    <source>
        <strain evidence="1">FT137W</strain>
    </source>
</reference>
<dbReference type="Proteomes" id="UP000678545">
    <property type="component" value="Unassembled WGS sequence"/>
</dbReference>
<sequence length="67" mass="7324">MKKRIQIGVMFCFAWVLTGCISVSESNVESSKQIAIMSQQAISTCGQGNVDKVTTTSFSCRANLYKP</sequence>
<dbReference type="PROSITE" id="PS51257">
    <property type="entry name" value="PROKAR_LIPOPROTEIN"/>
    <property type="match status" value="1"/>
</dbReference>
<dbReference type="EMBL" id="JAGSPJ010000001">
    <property type="protein sequence ID" value="MBR7799053.1"/>
    <property type="molecule type" value="Genomic_DNA"/>
</dbReference>
<evidence type="ECO:0008006" key="3">
    <source>
        <dbReference type="Google" id="ProtNLM"/>
    </source>
</evidence>
<gene>
    <name evidence="1" type="ORF">KDM90_03495</name>
</gene>
<evidence type="ECO:0000313" key="2">
    <source>
        <dbReference type="Proteomes" id="UP000678545"/>
    </source>
</evidence>
<evidence type="ECO:0000313" key="1">
    <source>
        <dbReference type="EMBL" id="MBR7799053.1"/>
    </source>
</evidence>
<accession>A0A941ICM8</accession>